<keyword evidence="10" id="KW-1185">Reference proteome</keyword>
<keyword evidence="2 7" id="KW-0349">Heme</keyword>
<keyword evidence="5 7" id="KW-0408">Iron</keyword>
<dbReference type="InterPro" id="IPR050196">
    <property type="entry name" value="Cytochrome_P450_Monoox"/>
</dbReference>
<gene>
    <name evidence="9" type="ordered locus">Hneap_1482</name>
</gene>
<dbReference type="PROSITE" id="PS00086">
    <property type="entry name" value="CYTOCHROME_P450"/>
    <property type="match status" value="1"/>
</dbReference>
<protein>
    <submittedName>
        <fullName evidence="9">Cytochrome P450</fullName>
    </submittedName>
</protein>
<evidence type="ECO:0000256" key="6">
    <source>
        <dbReference type="ARBA" id="ARBA00023033"/>
    </source>
</evidence>
<evidence type="ECO:0000256" key="3">
    <source>
        <dbReference type="ARBA" id="ARBA00022723"/>
    </source>
</evidence>
<dbReference type="OrthoDB" id="9764248at2"/>
<evidence type="ECO:0000256" key="4">
    <source>
        <dbReference type="ARBA" id="ARBA00023002"/>
    </source>
</evidence>
<evidence type="ECO:0000256" key="2">
    <source>
        <dbReference type="ARBA" id="ARBA00022617"/>
    </source>
</evidence>
<dbReference type="PANTHER" id="PTHR24291:SF50">
    <property type="entry name" value="BIFUNCTIONAL ALBAFLAVENONE MONOOXYGENASE_TERPENE SYNTHASE"/>
    <property type="match status" value="1"/>
</dbReference>
<dbReference type="GO" id="GO:0016705">
    <property type="term" value="F:oxidoreductase activity, acting on paired donors, with incorporation or reduction of molecular oxygen"/>
    <property type="evidence" value="ECO:0007669"/>
    <property type="project" value="InterPro"/>
</dbReference>
<sequence length="484" mass="55287">MPESTFERLPEAYRDLNEPPPVAVAPPDTWLKDWSAILKLRKNLLVLWPKRAYEGKTFTAQLFKQHYFICNSPDSVRRVFLDEHDNYDQKSPQMRHSLEPLLGDGLFVSDGAVWKERRAYCAPAFESELLPDFAAIMVDSARELADHWESLPAGSSIDMLNEMARLTSRIIGRTIFGDDTSEAEAATVVDNFSQYQKAIEQLNFSDSFGLPHLKWLGNPMAKWQSLRAAQKIHTVIDQIIERHPQRAKPESPTLLSYLLGEHTSKKTSGKRCPLSSVDARNEAIVMFMAGHETTANSLAWVWYLLDRYPRVAEKLQEELTQMLGDRSPRFEDVPQLPYTRAIFEETLRLYPPVPVLSRQARASDEIRGKAVPPNSIILVIPWLLHRHNLYWEKPNHFIPERFMPGQPRPDKFVYIPFSVGPRVCLGLRFGLTEGILCLATLAQRFRAKLKVGHEVEIECRLTLRPQDGLPMQLEPTASSVTPPQ</sequence>
<dbReference type="EMBL" id="CP001801">
    <property type="protein sequence ID" value="ACX96314.1"/>
    <property type="molecule type" value="Genomic_DNA"/>
</dbReference>
<organism evidence="9 10">
    <name type="scientific">Halothiobacillus neapolitanus (strain ATCC 23641 / DSM 15147 / CIP 104769 / NCIMB 8539 / c2)</name>
    <name type="common">Thiobacillus neapolitanus</name>
    <dbReference type="NCBI Taxonomy" id="555778"/>
    <lineage>
        <taxon>Bacteria</taxon>
        <taxon>Pseudomonadati</taxon>
        <taxon>Pseudomonadota</taxon>
        <taxon>Gammaproteobacteria</taxon>
        <taxon>Chromatiales</taxon>
        <taxon>Halothiobacillaceae</taxon>
        <taxon>Halothiobacillus</taxon>
    </lineage>
</organism>
<dbReference type="AlphaFoldDB" id="D0L0U1"/>
<dbReference type="SMR" id="D0L0U1"/>
<keyword evidence="3 7" id="KW-0479">Metal-binding</keyword>
<comment type="similarity">
    <text evidence="1 8">Belongs to the cytochrome P450 family.</text>
</comment>
<dbReference type="GO" id="GO:0004497">
    <property type="term" value="F:monooxygenase activity"/>
    <property type="evidence" value="ECO:0007669"/>
    <property type="project" value="UniProtKB-KW"/>
</dbReference>
<dbReference type="InterPro" id="IPR001128">
    <property type="entry name" value="Cyt_P450"/>
</dbReference>
<evidence type="ECO:0000313" key="10">
    <source>
        <dbReference type="Proteomes" id="UP000009102"/>
    </source>
</evidence>
<evidence type="ECO:0000256" key="8">
    <source>
        <dbReference type="RuleBase" id="RU000461"/>
    </source>
</evidence>
<keyword evidence="4 8" id="KW-0560">Oxidoreductase</keyword>
<dbReference type="Gene3D" id="1.10.630.10">
    <property type="entry name" value="Cytochrome P450"/>
    <property type="match status" value="1"/>
</dbReference>
<name>D0L0U1_HALNC</name>
<dbReference type="SUPFAM" id="SSF48264">
    <property type="entry name" value="Cytochrome P450"/>
    <property type="match status" value="1"/>
</dbReference>
<proteinExistence type="inferred from homology"/>
<dbReference type="eggNOG" id="COG2124">
    <property type="taxonomic scope" value="Bacteria"/>
</dbReference>
<evidence type="ECO:0000256" key="7">
    <source>
        <dbReference type="PIRSR" id="PIRSR602401-1"/>
    </source>
</evidence>
<dbReference type="GO" id="GO:0020037">
    <property type="term" value="F:heme binding"/>
    <property type="evidence" value="ECO:0007669"/>
    <property type="project" value="InterPro"/>
</dbReference>
<dbReference type="RefSeq" id="WP_012824348.1">
    <property type="nucleotide sequence ID" value="NC_013422.1"/>
</dbReference>
<comment type="cofactor">
    <cofactor evidence="7">
        <name>heme</name>
        <dbReference type="ChEBI" id="CHEBI:30413"/>
    </cofactor>
</comment>
<dbReference type="STRING" id="555778.Hneap_1482"/>
<dbReference type="HOGENOM" id="CLU_001570_5_1_6"/>
<dbReference type="Pfam" id="PF00067">
    <property type="entry name" value="p450"/>
    <property type="match status" value="1"/>
</dbReference>
<dbReference type="PRINTS" id="PR00385">
    <property type="entry name" value="P450"/>
</dbReference>
<dbReference type="InterPro" id="IPR017972">
    <property type="entry name" value="Cyt_P450_CS"/>
</dbReference>
<accession>D0L0U1</accession>
<dbReference type="InterPro" id="IPR002401">
    <property type="entry name" value="Cyt_P450_E_grp-I"/>
</dbReference>
<dbReference type="GO" id="GO:0005506">
    <property type="term" value="F:iron ion binding"/>
    <property type="evidence" value="ECO:0007669"/>
    <property type="project" value="InterPro"/>
</dbReference>
<feature type="binding site" description="axial binding residue" evidence="7">
    <location>
        <position position="424"/>
    </location>
    <ligand>
        <name>heme</name>
        <dbReference type="ChEBI" id="CHEBI:30413"/>
    </ligand>
    <ligandPart>
        <name>Fe</name>
        <dbReference type="ChEBI" id="CHEBI:18248"/>
    </ligandPart>
</feature>
<reference evidence="9 10" key="1">
    <citation type="submission" date="2009-10" db="EMBL/GenBank/DDBJ databases">
        <title>Complete sequence of Halothiobacillus neapolitanus c2.</title>
        <authorList>
            <consortium name="US DOE Joint Genome Institute"/>
            <person name="Lucas S."/>
            <person name="Copeland A."/>
            <person name="Lapidus A."/>
            <person name="Glavina del Rio T."/>
            <person name="Tice H."/>
            <person name="Bruce D."/>
            <person name="Goodwin L."/>
            <person name="Pitluck S."/>
            <person name="Davenport K."/>
            <person name="Brettin T."/>
            <person name="Detter J.C."/>
            <person name="Han C."/>
            <person name="Tapia R."/>
            <person name="Larimer F."/>
            <person name="Land M."/>
            <person name="Hauser L."/>
            <person name="Kyrpides N."/>
            <person name="Mikhailova N."/>
            <person name="Kerfeld C."/>
            <person name="Cannon G."/>
            <person name="Heinhort S."/>
        </authorList>
    </citation>
    <scope>NUCLEOTIDE SEQUENCE [LARGE SCALE GENOMIC DNA]</scope>
    <source>
        <strain evidence="10">ATCC 23641 / c2</strain>
    </source>
</reference>
<dbReference type="Proteomes" id="UP000009102">
    <property type="component" value="Chromosome"/>
</dbReference>
<dbReference type="InterPro" id="IPR036396">
    <property type="entry name" value="Cyt_P450_sf"/>
</dbReference>
<evidence type="ECO:0000313" key="9">
    <source>
        <dbReference type="EMBL" id="ACX96314.1"/>
    </source>
</evidence>
<dbReference type="PANTHER" id="PTHR24291">
    <property type="entry name" value="CYTOCHROME P450 FAMILY 4"/>
    <property type="match status" value="1"/>
</dbReference>
<evidence type="ECO:0000256" key="1">
    <source>
        <dbReference type="ARBA" id="ARBA00010617"/>
    </source>
</evidence>
<keyword evidence="6 8" id="KW-0503">Monooxygenase</keyword>
<evidence type="ECO:0000256" key="5">
    <source>
        <dbReference type="ARBA" id="ARBA00023004"/>
    </source>
</evidence>
<dbReference type="PRINTS" id="PR00463">
    <property type="entry name" value="EP450I"/>
</dbReference>
<dbReference type="KEGG" id="hna:Hneap_1482"/>